<evidence type="ECO:0008006" key="3">
    <source>
        <dbReference type="Google" id="ProtNLM"/>
    </source>
</evidence>
<reference evidence="1 2" key="1">
    <citation type="journal article" date="2016" name="Front. Microbiol.">
        <title>Genomic Resource of Rice Seed Associated Bacteria.</title>
        <authorList>
            <person name="Midha S."/>
            <person name="Bansal K."/>
            <person name="Sharma S."/>
            <person name="Kumar N."/>
            <person name="Patil P.P."/>
            <person name="Chaudhry V."/>
            <person name="Patil P.B."/>
        </authorList>
    </citation>
    <scope>NUCLEOTIDE SEQUENCE [LARGE SCALE GENOMIC DNA]</scope>
    <source>
        <strain evidence="1 2">NS331</strain>
    </source>
</reference>
<dbReference type="RefSeq" id="WP_058641643.1">
    <property type="nucleotide sequence ID" value="NZ_LDSL01000052.1"/>
</dbReference>
<dbReference type="Proteomes" id="UP000072741">
    <property type="component" value="Unassembled WGS sequence"/>
</dbReference>
<sequence>MPASAFASVKLPTPLVEQARRAAQPMRRSIASQIEYWATLGQIVEHTGLSVQEARAAIEAHERRQAEAPAAPASIDALTARLLAAQASGTLAQRVRALVNENRALAGDAAAAPAGELAPTA</sequence>
<name>A0A147H027_9BURK</name>
<dbReference type="InterPro" id="IPR021831">
    <property type="entry name" value="ParD-like"/>
</dbReference>
<dbReference type="PATRIC" id="fig|433924.3.peg.3756"/>
<dbReference type="AlphaFoldDB" id="A0A147H027"/>
<comment type="caution">
    <text evidence="1">The sequence shown here is derived from an EMBL/GenBank/DDBJ whole genome shotgun (WGS) entry which is preliminary data.</text>
</comment>
<accession>A0A147H027</accession>
<evidence type="ECO:0000313" key="1">
    <source>
        <dbReference type="EMBL" id="KTT22999.1"/>
    </source>
</evidence>
<organism evidence="1 2">
    <name type="scientific">Pseudacidovorax intermedius</name>
    <dbReference type="NCBI Taxonomy" id="433924"/>
    <lineage>
        <taxon>Bacteria</taxon>
        <taxon>Pseudomonadati</taxon>
        <taxon>Pseudomonadota</taxon>
        <taxon>Betaproteobacteria</taxon>
        <taxon>Burkholderiales</taxon>
        <taxon>Comamonadaceae</taxon>
        <taxon>Pseudacidovorax</taxon>
    </lineage>
</organism>
<protein>
    <recommendedName>
        <fullName evidence="3">ParD-like antitoxin of type II ParDE toxin-antitoxin system</fullName>
    </recommendedName>
</protein>
<dbReference type="EMBL" id="LDSL01000052">
    <property type="protein sequence ID" value="KTT22999.1"/>
    <property type="molecule type" value="Genomic_DNA"/>
</dbReference>
<dbReference type="Pfam" id="PF11903">
    <property type="entry name" value="ParD_like"/>
    <property type="match status" value="1"/>
</dbReference>
<proteinExistence type="predicted"/>
<gene>
    <name evidence="1" type="ORF">NS331_08880</name>
</gene>
<dbReference type="OrthoDB" id="5422561at2"/>
<keyword evidence="2" id="KW-1185">Reference proteome</keyword>
<evidence type="ECO:0000313" key="2">
    <source>
        <dbReference type="Proteomes" id="UP000072741"/>
    </source>
</evidence>